<dbReference type="EMBL" id="HACA01016723">
    <property type="protein sequence ID" value="CDW34084.1"/>
    <property type="molecule type" value="Transcribed_RNA"/>
</dbReference>
<feature type="non-terminal residue" evidence="2">
    <location>
        <position position="1"/>
    </location>
</feature>
<dbReference type="AlphaFoldDB" id="A0A0K2U740"/>
<accession>A0A0K2U740</accession>
<protein>
    <submittedName>
        <fullName evidence="2">Uncharacterized protein</fullName>
    </submittedName>
</protein>
<sequence length="108" mass="11885">LVSWSRGRLVGGSRGRLVGRSRVVSLSRLRLIFGIRGSSFVSYISYIARVSINGIADSLDTTIGKSNSVGSRDNFSIRVFLSRKANSRIVITYSVLVVIRFWGFIIGS</sequence>
<keyword evidence="1" id="KW-0472">Membrane</keyword>
<evidence type="ECO:0000256" key="1">
    <source>
        <dbReference type="SAM" id="Phobius"/>
    </source>
</evidence>
<feature type="transmembrane region" description="Helical" evidence="1">
    <location>
        <begin position="90"/>
        <end position="107"/>
    </location>
</feature>
<proteinExistence type="predicted"/>
<keyword evidence="1" id="KW-1133">Transmembrane helix</keyword>
<organism evidence="2">
    <name type="scientific">Lepeophtheirus salmonis</name>
    <name type="common">Salmon louse</name>
    <name type="synonym">Caligus salmonis</name>
    <dbReference type="NCBI Taxonomy" id="72036"/>
    <lineage>
        <taxon>Eukaryota</taxon>
        <taxon>Metazoa</taxon>
        <taxon>Ecdysozoa</taxon>
        <taxon>Arthropoda</taxon>
        <taxon>Crustacea</taxon>
        <taxon>Multicrustacea</taxon>
        <taxon>Hexanauplia</taxon>
        <taxon>Copepoda</taxon>
        <taxon>Siphonostomatoida</taxon>
        <taxon>Caligidae</taxon>
        <taxon>Lepeophtheirus</taxon>
    </lineage>
</organism>
<reference evidence="2" key="1">
    <citation type="submission" date="2014-05" db="EMBL/GenBank/DDBJ databases">
        <authorList>
            <person name="Chronopoulou M."/>
        </authorList>
    </citation>
    <scope>NUCLEOTIDE SEQUENCE</scope>
    <source>
        <tissue evidence="2">Whole organism</tissue>
    </source>
</reference>
<name>A0A0K2U740_LEPSM</name>
<keyword evidence="1" id="KW-0812">Transmembrane</keyword>
<evidence type="ECO:0000313" key="2">
    <source>
        <dbReference type="EMBL" id="CDW34084.1"/>
    </source>
</evidence>